<name>A0A7W3ZMX2_9ACTN</name>
<accession>A0A7W3ZMX2</accession>
<dbReference type="PROSITE" id="PS51186">
    <property type="entry name" value="GNAT"/>
    <property type="match status" value="1"/>
</dbReference>
<gene>
    <name evidence="2" type="ORF">H3146_12375</name>
</gene>
<dbReference type="Proteomes" id="UP000525686">
    <property type="component" value="Unassembled WGS sequence"/>
</dbReference>
<keyword evidence="2" id="KW-0808">Transferase</keyword>
<dbReference type="Pfam" id="PF13480">
    <property type="entry name" value="Acetyltransf_6"/>
    <property type="match status" value="1"/>
</dbReference>
<dbReference type="EMBL" id="JABJWZ010000092">
    <property type="protein sequence ID" value="MBB1254158.1"/>
    <property type="molecule type" value="Genomic_DNA"/>
</dbReference>
<dbReference type="SUPFAM" id="SSF55729">
    <property type="entry name" value="Acyl-CoA N-acyltransferases (Nat)"/>
    <property type="match status" value="1"/>
</dbReference>
<proteinExistence type="predicted"/>
<dbReference type="InterPro" id="IPR038740">
    <property type="entry name" value="BioF2-like_GNAT_dom"/>
</dbReference>
<comment type="caution">
    <text evidence="2">The sequence shown here is derived from an EMBL/GenBank/DDBJ whole genome shotgun (WGS) entry which is preliminary data.</text>
</comment>
<organism evidence="2 3">
    <name type="scientific">Streptomyces alkaliterrae</name>
    <dbReference type="NCBI Taxonomy" id="2213162"/>
    <lineage>
        <taxon>Bacteria</taxon>
        <taxon>Bacillati</taxon>
        <taxon>Actinomycetota</taxon>
        <taxon>Actinomycetes</taxon>
        <taxon>Kitasatosporales</taxon>
        <taxon>Streptomycetaceae</taxon>
        <taxon>Streptomyces</taxon>
    </lineage>
</organism>
<evidence type="ECO:0000259" key="1">
    <source>
        <dbReference type="PROSITE" id="PS51186"/>
    </source>
</evidence>
<feature type="domain" description="N-acetyltransferase" evidence="1">
    <location>
        <begin position="16"/>
        <end position="192"/>
    </location>
</feature>
<dbReference type="GO" id="GO:0016747">
    <property type="term" value="F:acyltransferase activity, transferring groups other than amino-acyl groups"/>
    <property type="evidence" value="ECO:0007669"/>
    <property type="project" value="InterPro"/>
</dbReference>
<evidence type="ECO:0000313" key="3">
    <source>
        <dbReference type="Proteomes" id="UP000525686"/>
    </source>
</evidence>
<reference evidence="3" key="1">
    <citation type="submission" date="2020-05" db="EMBL/GenBank/DDBJ databases">
        <title>Classification of alakaliphilic streptomycetes isolated from an alkaline soil next to Lonar Crater, India and a proposal for the recognition of Streptomyces alkaliterrae sp. nov.</title>
        <authorList>
            <person name="Golinska P."/>
        </authorList>
    </citation>
    <scope>NUCLEOTIDE SEQUENCE [LARGE SCALE GENOMIC DNA]</scope>
    <source>
        <strain evidence="3">OF3</strain>
    </source>
</reference>
<dbReference type="InterPro" id="IPR016181">
    <property type="entry name" value="Acyl_CoA_acyltransferase"/>
</dbReference>
<dbReference type="Gene3D" id="3.40.630.30">
    <property type="match status" value="1"/>
</dbReference>
<protein>
    <submittedName>
        <fullName evidence="2">GNAT family N-acetyltransferase</fullName>
    </submittedName>
</protein>
<sequence>MGRTPSLSEGKSLTEPGISLIHETDADRVWSTLIELYAEVWSGRLHEAHYSVERYGERLARHGAEEGWEAVIAYREAEPIGYVYLNRLRASSSWWSRTTPRPTAAQMNASTIVLREGMLRRPWRSKGIARRVHDEILSGRREQQVTLLVNPGAGNGKLKALYESWGYTFIGAQQPAVDGPQLAALLRPTRLPSTPG</sequence>
<dbReference type="AlphaFoldDB" id="A0A7W3ZMX2"/>
<evidence type="ECO:0000313" key="2">
    <source>
        <dbReference type="EMBL" id="MBB1254158.1"/>
    </source>
</evidence>
<dbReference type="InterPro" id="IPR000182">
    <property type="entry name" value="GNAT_dom"/>
</dbReference>